<dbReference type="EMBL" id="JBHUGI010000034">
    <property type="protein sequence ID" value="MFD1929412.1"/>
    <property type="molecule type" value="Genomic_DNA"/>
</dbReference>
<dbReference type="RefSeq" id="WP_381539519.1">
    <property type="nucleotide sequence ID" value="NZ_JBHUGI010000034.1"/>
</dbReference>
<evidence type="ECO:0000256" key="3">
    <source>
        <dbReference type="ARBA" id="ARBA00022578"/>
    </source>
</evidence>
<evidence type="ECO:0000256" key="4">
    <source>
        <dbReference type="ARBA" id="ARBA00023125"/>
    </source>
</evidence>
<comment type="caution">
    <text evidence="7">The sequence shown here is derived from an EMBL/GenBank/DDBJ whole genome shotgun (WGS) entry which is preliminary data.</text>
</comment>
<keyword evidence="6" id="KW-0814">Transposable element</keyword>
<sequence>MALLNFTIDLDNLKDTVMNSNMESVVKSTIVLVLNEYMEKERDDYLKAESYERSEDRVDYRNGYYERDYTISVGRITLKVPRTRQGEFSPSVFERYARCEQALVVSMLEMVVNGVSTRKVTNIVEQLCGESVSKSFVSSLTAKLDPIVKEWAERPLNTTYYPYLFVDAMYIKVREHHRVVSKAVYIAIAISETGYREILGMKVDHNESYESWANFLQSLISRGLQSPKLVTSDAHKGLKKAIQEKLLGTAWQRCTVHFRRNIVDCFPKKDCDEARSLLNSIFAAEDVDTIRRLKDLFFDKYSEEKRFEKALTILDDGFDDAIQNLNFPLRHRKFIRSTNHLERLNQEVRRREQVIRIFPNTQSAFRLIGAVLMSYTKGNKGWERNVFGQSAGSQKQQDAQV</sequence>
<reference evidence="8" key="1">
    <citation type="journal article" date="2019" name="Int. J. Syst. Evol. Microbiol.">
        <title>The Global Catalogue of Microorganisms (GCM) 10K type strain sequencing project: providing services to taxonomists for standard genome sequencing and annotation.</title>
        <authorList>
            <consortium name="The Broad Institute Genomics Platform"/>
            <consortium name="The Broad Institute Genome Sequencing Center for Infectious Disease"/>
            <person name="Wu L."/>
            <person name="Ma J."/>
        </authorList>
    </citation>
    <scope>NUCLEOTIDE SEQUENCE [LARGE SCALE GENOMIC DNA]</scope>
    <source>
        <strain evidence="8">CGMCC 4.7177</strain>
    </source>
</reference>
<evidence type="ECO:0000256" key="1">
    <source>
        <dbReference type="ARBA" id="ARBA00002190"/>
    </source>
</evidence>
<proteinExistence type="inferred from homology"/>
<evidence type="ECO:0000256" key="6">
    <source>
        <dbReference type="RuleBase" id="RU365089"/>
    </source>
</evidence>
<evidence type="ECO:0000256" key="5">
    <source>
        <dbReference type="ARBA" id="ARBA00023172"/>
    </source>
</evidence>
<accession>A0ABW4SLN3</accession>
<dbReference type="Proteomes" id="UP001597218">
    <property type="component" value="Unassembled WGS sequence"/>
</dbReference>
<keyword evidence="5 6" id="KW-0233">DNA recombination</keyword>
<comment type="function">
    <text evidence="1 6">Required for the transposition of the insertion element.</text>
</comment>
<dbReference type="PANTHER" id="PTHR33217">
    <property type="entry name" value="TRANSPOSASE FOR INSERTION SEQUENCE ELEMENT IS1081"/>
    <property type="match status" value="1"/>
</dbReference>
<dbReference type="Pfam" id="PF00872">
    <property type="entry name" value="Transposase_mut"/>
    <property type="match status" value="1"/>
</dbReference>
<evidence type="ECO:0000256" key="2">
    <source>
        <dbReference type="ARBA" id="ARBA00010961"/>
    </source>
</evidence>
<comment type="similarity">
    <text evidence="2 6">Belongs to the transposase mutator family.</text>
</comment>
<protein>
    <recommendedName>
        <fullName evidence="6">Mutator family transposase</fullName>
    </recommendedName>
</protein>
<keyword evidence="4 6" id="KW-0238">DNA-binding</keyword>
<keyword evidence="8" id="KW-1185">Reference proteome</keyword>
<dbReference type="PANTHER" id="PTHR33217:SF7">
    <property type="entry name" value="TRANSPOSASE FOR INSERTION SEQUENCE ELEMENT IS1081"/>
    <property type="match status" value="1"/>
</dbReference>
<keyword evidence="3 6" id="KW-0815">Transposition</keyword>
<gene>
    <name evidence="7" type="ORF">ACFSFY_15320</name>
</gene>
<organism evidence="7 8">
    <name type="scientific">Sporosarcina siberiensis</name>
    <dbReference type="NCBI Taxonomy" id="1365606"/>
    <lineage>
        <taxon>Bacteria</taxon>
        <taxon>Bacillati</taxon>
        <taxon>Bacillota</taxon>
        <taxon>Bacilli</taxon>
        <taxon>Bacillales</taxon>
        <taxon>Caryophanaceae</taxon>
        <taxon>Sporosarcina</taxon>
    </lineage>
</organism>
<dbReference type="InterPro" id="IPR001207">
    <property type="entry name" value="Transposase_mutator"/>
</dbReference>
<evidence type="ECO:0000313" key="7">
    <source>
        <dbReference type="EMBL" id="MFD1929412.1"/>
    </source>
</evidence>
<dbReference type="NCBIfam" id="NF033543">
    <property type="entry name" value="transpos_IS256"/>
    <property type="match status" value="1"/>
</dbReference>
<evidence type="ECO:0000313" key="8">
    <source>
        <dbReference type="Proteomes" id="UP001597218"/>
    </source>
</evidence>
<name>A0ABW4SLN3_9BACL</name>